<reference evidence="2" key="2">
    <citation type="submission" date="2020-09" db="EMBL/GenBank/DDBJ databases">
        <authorList>
            <person name="Sun Q."/>
            <person name="Kim S."/>
        </authorList>
    </citation>
    <scope>NUCLEOTIDE SEQUENCE</scope>
    <source>
        <strain evidence="2">KCTC 23224</strain>
    </source>
</reference>
<dbReference type="EMBL" id="BMYF01000010">
    <property type="protein sequence ID" value="GHB38410.1"/>
    <property type="molecule type" value="Genomic_DNA"/>
</dbReference>
<feature type="domain" description="DUF4296" evidence="1">
    <location>
        <begin position="1"/>
        <end position="77"/>
    </location>
</feature>
<evidence type="ECO:0000313" key="2">
    <source>
        <dbReference type="EMBL" id="GHB38410.1"/>
    </source>
</evidence>
<dbReference type="Pfam" id="PF14129">
    <property type="entry name" value="DUF4296"/>
    <property type="match status" value="1"/>
</dbReference>
<proteinExistence type="predicted"/>
<protein>
    <recommendedName>
        <fullName evidence="1">DUF4296 domain-containing protein</fullName>
    </recommendedName>
</protein>
<reference evidence="2" key="1">
    <citation type="journal article" date="2014" name="Int. J. Syst. Evol. Microbiol.">
        <title>Complete genome sequence of Corynebacterium casei LMG S-19264T (=DSM 44701T), isolated from a smear-ripened cheese.</title>
        <authorList>
            <consortium name="US DOE Joint Genome Institute (JGI-PGF)"/>
            <person name="Walter F."/>
            <person name="Albersmeier A."/>
            <person name="Kalinowski J."/>
            <person name="Ruckert C."/>
        </authorList>
    </citation>
    <scope>NUCLEOTIDE SEQUENCE</scope>
    <source>
        <strain evidence="2">KCTC 23224</strain>
    </source>
</reference>
<evidence type="ECO:0000259" key="1">
    <source>
        <dbReference type="Pfam" id="PF14129"/>
    </source>
</evidence>
<organism evidence="2 3">
    <name type="scientific">Mongoliitalea lutea</name>
    <dbReference type="NCBI Taxonomy" id="849756"/>
    <lineage>
        <taxon>Bacteria</taxon>
        <taxon>Pseudomonadati</taxon>
        <taxon>Bacteroidota</taxon>
        <taxon>Cytophagia</taxon>
        <taxon>Cytophagales</taxon>
        <taxon>Cyclobacteriaceae</taxon>
        <taxon>Mongoliitalea</taxon>
    </lineage>
</organism>
<accession>A0A8J3G5R5</accession>
<dbReference type="InterPro" id="IPR025381">
    <property type="entry name" value="DUF4296"/>
</dbReference>
<comment type="caution">
    <text evidence="2">The sequence shown here is derived from an EMBL/GenBank/DDBJ whole genome shotgun (WGS) entry which is preliminary data.</text>
</comment>
<evidence type="ECO:0000313" key="3">
    <source>
        <dbReference type="Proteomes" id="UP000642809"/>
    </source>
</evidence>
<dbReference type="Proteomes" id="UP000642809">
    <property type="component" value="Unassembled WGS sequence"/>
</dbReference>
<name>A0A8J3G5R5_9BACT</name>
<sequence length="81" mass="9509">MINVLIDIHLAEGYVTTFPIHYDSSRMLYPLLEKEVFAKHQVEDSVFKSSLEFYMRDAKHMDKIYARIIDSLSIKEKVGDQ</sequence>
<dbReference type="AlphaFoldDB" id="A0A8J3G5R5"/>
<gene>
    <name evidence="2" type="ORF">GCM10008106_19670</name>
</gene>
<keyword evidence="3" id="KW-1185">Reference proteome</keyword>